<keyword evidence="2" id="KW-1185">Reference proteome</keyword>
<evidence type="ECO:0000313" key="1">
    <source>
        <dbReference type="EMBL" id="KAJ8665791.1"/>
    </source>
</evidence>
<evidence type="ECO:0000313" key="2">
    <source>
        <dbReference type="Proteomes" id="UP001239111"/>
    </source>
</evidence>
<organism evidence="1 2">
    <name type="scientific">Eretmocerus hayati</name>
    <dbReference type="NCBI Taxonomy" id="131215"/>
    <lineage>
        <taxon>Eukaryota</taxon>
        <taxon>Metazoa</taxon>
        <taxon>Ecdysozoa</taxon>
        <taxon>Arthropoda</taxon>
        <taxon>Hexapoda</taxon>
        <taxon>Insecta</taxon>
        <taxon>Pterygota</taxon>
        <taxon>Neoptera</taxon>
        <taxon>Endopterygota</taxon>
        <taxon>Hymenoptera</taxon>
        <taxon>Apocrita</taxon>
        <taxon>Proctotrupomorpha</taxon>
        <taxon>Chalcidoidea</taxon>
        <taxon>Aphelinidae</taxon>
        <taxon>Aphelininae</taxon>
        <taxon>Eretmocerus</taxon>
    </lineage>
</organism>
<protein>
    <submittedName>
        <fullName evidence="1">Uncharacterized protein</fullName>
    </submittedName>
</protein>
<comment type="caution">
    <text evidence="1">The sequence shown here is derived from an EMBL/GenBank/DDBJ whole genome shotgun (WGS) entry which is preliminary data.</text>
</comment>
<sequence length="494" mass="56008">MDQKHQPRKRRDQANVNGADKIPRRTEQRKRKKLGLKKRETLCSSSDSSGDEKKKFDESYLDRAVDRENFKGHALSESANSNCSWHNQTRQSSVSLNEEQESLYSIPSAQTNGAPPVSSYHEQFAQQGMETTQETMDGDETYYDCLDVNPDWGEALFDVSQPGKRDKLREILTDEEWNKPIQVPLAASKAEVLMSVLKLSLKHNWCLSETSEVLQMLNSLFVRSFLPETPYFLKEYFGHAIDVELYAVCPLCKLLVRKFVAGEHSVHCNNCNLEIIVNDPSLNNFFAVMDCRDQIKAVIEANSDYYLNIMNKKSNNGTVFKDITDGELWEHFRSKLSPEDQMYFMSALFNCDAAPAFETSKYSITPYQFVINETPQDVRVASPITAAIYFGKDKPDGTSYTKVFVEKANDLSNNGVKCNIKNEEVVIKLFFICACMDCVARAPAQGVTQYNGECGCNWCLNPGVWVDPEKRKAKTKGPKKRKKGERKEGAAVNT</sequence>
<proteinExistence type="predicted"/>
<reference evidence="1" key="1">
    <citation type="submission" date="2023-04" db="EMBL/GenBank/DDBJ databases">
        <title>A chromosome-level genome assembly of the parasitoid wasp Eretmocerus hayati.</title>
        <authorList>
            <person name="Zhong Y."/>
            <person name="Liu S."/>
            <person name="Liu Y."/>
        </authorList>
    </citation>
    <scope>NUCLEOTIDE SEQUENCE</scope>
    <source>
        <strain evidence="1">ZJU_SS_LIU_2023</strain>
    </source>
</reference>
<dbReference type="EMBL" id="CM056744">
    <property type="protein sequence ID" value="KAJ8665791.1"/>
    <property type="molecule type" value="Genomic_DNA"/>
</dbReference>
<name>A0ACC2N4H1_9HYME</name>
<accession>A0ACC2N4H1</accession>
<gene>
    <name evidence="1" type="ORF">QAD02_007453</name>
</gene>
<dbReference type="Proteomes" id="UP001239111">
    <property type="component" value="Chromosome 4"/>
</dbReference>